<dbReference type="EMBL" id="MG252693">
    <property type="protein sequence ID" value="ATW59448.1"/>
    <property type="molecule type" value="Genomic_DNA"/>
</dbReference>
<proteinExistence type="predicted"/>
<keyword evidence="2" id="KW-1185">Reference proteome</keyword>
<dbReference type="Proteomes" id="UP000241560">
    <property type="component" value="Segment"/>
</dbReference>
<sequence>MMIRLDVWSSCWDVHAEWHDIVEVPDNATEKEIEAAARETAHQHFEWGYDIIKDGGK</sequence>
<reference evidence="1 2" key="1">
    <citation type="submission" date="2017-10" db="EMBL/GenBank/DDBJ databases">
        <title>Isolation and characterisation of Lactobacillus bacteriophages that infect wine-derived L. plantarum strains.</title>
        <authorList>
            <person name="Kyrkou I."/>
            <person name="Hestbjerg Hansen L."/>
        </authorList>
    </citation>
    <scope>NUCLEOTIDE SEQUENCE [LARGE SCALE GENOMIC DNA]</scope>
</reference>
<dbReference type="KEGG" id="vg:54986255"/>
<dbReference type="RefSeq" id="YP_009795878.1">
    <property type="nucleotide sequence ID" value="NC_047897.1"/>
</dbReference>
<protein>
    <submittedName>
        <fullName evidence="1">Uncharacterized protein</fullName>
    </submittedName>
</protein>
<name>A0A2H4PB69_9CAUD</name>
<evidence type="ECO:0000313" key="1">
    <source>
        <dbReference type="EMBL" id="ATW59448.1"/>
    </source>
</evidence>
<organism evidence="1 2">
    <name type="scientific">Lactobacillus phage Lenus</name>
    <dbReference type="NCBI Taxonomy" id="2053682"/>
    <lineage>
        <taxon>Viruses</taxon>
        <taxon>Duplodnaviria</taxon>
        <taxon>Heunggongvirae</taxon>
        <taxon>Uroviricota</taxon>
        <taxon>Caudoviricetes</taxon>
        <taxon>Tybeckvirinae</taxon>
        <taxon>Lenusvirus</taxon>
        <taxon>Lenusvirus lenus</taxon>
    </lineage>
</organism>
<evidence type="ECO:0000313" key="2">
    <source>
        <dbReference type="Proteomes" id="UP000241560"/>
    </source>
</evidence>
<accession>A0A2H4PB69</accession>
<dbReference type="GeneID" id="54986255"/>